<evidence type="ECO:0000313" key="2">
    <source>
        <dbReference type="EMBL" id="KPL85964.1"/>
    </source>
</evidence>
<proteinExistence type="predicted"/>
<evidence type="ECO:0000256" key="1">
    <source>
        <dbReference type="SAM" id="Phobius"/>
    </source>
</evidence>
<keyword evidence="3" id="KW-1185">Reference proteome</keyword>
<feature type="transmembrane region" description="Helical" evidence="1">
    <location>
        <begin position="54"/>
        <end position="74"/>
    </location>
</feature>
<protein>
    <submittedName>
        <fullName evidence="2">Uncharacterized protein</fullName>
    </submittedName>
</protein>
<evidence type="ECO:0000313" key="3">
    <source>
        <dbReference type="Proteomes" id="UP000050277"/>
    </source>
</evidence>
<feature type="transmembrane region" description="Helical" evidence="1">
    <location>
        <begin position="263"/>
        <end position="280"/>
    </location>
</feature>
<keyword evidence="1" id="KW-0812">Transmembrane</keyword>
<dbReference type="STRING" id="70996.SE18_13770"/>
<dbReference type="RefSeq" id="WP_054535039.1">
    <property type="nucleotide sequence ID" value="NZ_LGKP01000022.1"/>
</dbReference>
<name>A0A0P6YRT2_9CHLR</name>
<feature type="transmembrane region" description="Helical" evidence="1">
    <location>
        <begin position="222"/>
        <end position="243"/>
    </location>
</feature>
<dbReference type="EMBL" id="LGKP01000022">
    <property type="protein sequence ID" value="KPL85964.1"/>
    <property type="molecule type" value="Genomic_DNA"/>
</dbReference>
<reference evidence="2 3" key="1">
    <citation type="submission" date="2015-07" db="EMBL/GenBank/DDBJ databases">
        <title>Whole genome sequence of Herpetosiphon geysericola DSM 7119.</title>
        <authorList>
            <person name="Hemp J."/>
            <person name="Ward L.M."/>
            <person name="Pace L.A."/>
            <person name="Fischer W.W."/>
        </authorList>
    </citation>
    <scope>NUCLEOTIDE SEQUENCE [LARGE SCALE GENOMIC DNA]</scope>
    <source>
        <strain evidence="2 3">DSM 7119</strain>
    </source>
</reference>
<organism evidence="2 3">
    <name type="scientific">Herpetosiphon geysericola</name>
    <dbReference type="NCBI Taxonomy" id="70996"/>
    <lineage>
        <taxon>Bacteria</taxon>
        <taxon>Bacillati</taxon>
        <taxon>Chloroflexota</taxon>
        <taxon>Chloroflexia</taxon>
        <taxon>Herpetosiphonales</taxon>
        <taxon>Herpetosiphonaceae</taxon>
        <taxon>Herpetosiphon</taxon>
    </lineage>
</organism>
<dbReference type="OrthoDB" id="162051at2"/>
<comment type="caution">
    <text evidence="2">The sequence shown here is derived from an EMBL/GenBank/DDBJ whole genome shotgun (WGS) entry which is preliminary data.</text>
</comment>
<dbReference type="AlphaFoldDB" id="A0A0P6YRT2"/>
<accession>A0A0P6YRT2</accession>
<feature type="transmembrane region" description="Helical" evidence="1">
    <location>
        <begin position="86"/>
        <end position="109"/>
    </location>
</feature>
<feature type="transmembrane region" description="Helical" evidence="1">
    <location>
        <begin position="121"/>
        <end position="140"/>
    </location>
</feature>
<keyword evidence="1" id="KW-0472">Membrane</keyword>
<dbReference type="Proteomes" id="UP000050277">
    <property type="component" value="Unassembled WGS sequence"/>
</dbReference>
<feature type="transmembrane region" description="Helical" evidence="1">
    <location>
        <begin position="152"/>
        <end position="171"/>
    </location>
</feature>
<sequence>MNTLIQQLIAALLYPGVLTTMLLTLAVIGITKLHAPGGGLSRGLLAALRGKTSLSLAIAALLGLIAPAFLPWAGSPLATPRLGQLWLAWALLETSFMLALMPGLQSLAASSVRAAMREAQLSSAGRIVLWLALGVALWTGDNWQWNIVPARVLALIAAAMALPVALGWGPFAHDWSLTPGGPEAELNRASAELAQWGRAIRATVLLTLIPLLGFPITAGLHWSLHIALSVATTLALAGVGRYINGSTVRQPLNESLRWCYTRALPVALLSGIVLVVMQRWM</sequence>
<keyword evidence="1" id="KW-1133">Transmembrane helix</keyword>
<feature type="transmembrane region" description="Helical" evidence="1">
    <location>
        <begin position="12"/>
        <end position="33"/>
    </location>
</feature>
<gene>
    <name evidence="2" type="ORF">SE18_13770</name>
</gene>